<dbReference type="SMART" id="SM00382">
    <property type="entry name" value="AAA"/>
    <property type="match status" value="2"/>
</dbReference>
<feature type="transmembrane region" description="Helical" evidence="10">
    <location>
        <begin position="613"/>
        <end position="632"/>
    </location>
</feature>
<feature type="transmembrane region" description="Helical" evidence="10">
    <location>
        <begin position="480"/>
        <end position="504"/>
    </location>
</feature>
<dbReference type="GO" id="GO:0140359">
    <property type="term" value="F:ABC-type transporter activity"/>
    <property type="evidence" value="ECO:0007669"/>
    <property type="project" value="InterPro"/>
</dbReference>
<dbReference type="Pfam" id="PF14510">
    <property type="entry name" value="ABC_trans_N"/>
    <property type="match status" value="1"/>
</dbReference>
<dbReference type="GO" id="GO:0016887">
    <property type="term" value="F:ATP hydrolysis activity"/>
    <property type="evidence" value="ECO:0007669"/>
    <property type="project" value="InterPro"/>
</dbReference>
<evidence type="ECO:0000256" key="5">
    <source>
        <dbReference type="ARBA" id="ARBA00022741"/>
    </source>
</evidence>
<dbReference type="EMBL" id="BPPX01000015">
    <property type="protein sequence ID" value="GJC84732.1"/>
    <property type="molecule type" value="Genomic_DNA"/>
</dbReference>
<comment type="similarity">
    <text evidence="2">Belongs to the ABC transporter superfamily. ABCG family. PDR (TC 3.A.1.205) subfamily.</text>
</comment>
<dbReference type="InterPro" id="IPR010929">
    <property type="entry name" value="PDR_CDR_ABC"/>
</dbReference>
<evidence type="ECO:0000256" key="1">
    <source>
        <dbReference type="ARBA" id="ARBA00004141"/>
    </source>
</evidence>
<keyword evidence="6" id="KW-0067">ATP-binding</keyword>
<evidence type="ECO:0000256" key="3">
    <source>
        <dbReference type="ARBA" id="ARBA00022448"/>
    </source>
</evidence>
<feature type="transmembrane region" description="Helical" evidence="10">
    <location>
        <begin position="1174"/>
        <end position="1192"/>
    </location>
</feature>
<dbReference type="Pfam" id="PF00005">
    <property type="entry name" value="ABC_tran"/>
    <property type="match status" value="2"/>
</dbReference>
<proteinExistence type="inferred from homology"/>
<feature type="region of interest" description="Disordered" evidence="9">
    <location>
        <begin position="1"/>
        <end position="21"/>
    </location>
</feature>
<dbReference type="PROSITE" id="PS50893">
    <property type="entry name" value="ABC_TRANSPORTER_2"/>
    <property type="match status" value="2"/>
</dbReference>
<feature type="transmembrane region" description="Helical" evidence="10">
    <location>
        <begin position="1260"/>
        <end position="1281"/>
    </location>
</feature>
<feature type="domain" description="ABC transporter" evidence="11">
    <location>
        <begin position="116"/>
        <end position="371"/>
    </location>
</feature>
<feature type="transmembrane region" description="Helical" evidence="10">
    <location>
        <begin position="750"/>
        <end position="770"/>
    </location>
</feature>
<evidence type="ECO:0000313" key="13">
    <source>
        <dbReference type="Proteomes" id="UP001055172"/>
    </source>
</evidence>
<dbReference type="GO" id="GO:0005524">
    <property type="term" value="F:ATP binding"/>
    <property type="evidence" value="ECO:0007669"/>
    <property type="project" value="UniProtKB-KW"/>
</dbReference>
<name>A0AA37LUA9_9PEZI</name>
<dbReference type="SUPFAM" id="SSF52540">
    <property type="entry name" value="P-loop containing nucleoside triphosphate hydrolases"/>
    <property type="match status" value="2"/>
</dbReference>
<keyword evidence="13" id="KW-1185">Reference proteome</keyword>
<gene>
    <name evidence="12" type="ORF">ColLi_07570</name>
</gene>
<dbReference type="Gene3D" id="3.40.50.300">
    <property type="entry name" value="P-loop containing nucleotide triphosphate hydrolases"/>
    <property type="match status" value="2"/>
</dbReference>
<dbReference type="Proteomes" id="UP001055172">
    <property type="component" value="Unassembled WGS sequence"/>
</dbReference>
<feature type="transmembrane region" description="Helical" evidence="10">
    <location>
        <begin position="1293"/>
        <end position="1317"/>
    </location>
</feature>
<feature type="transmembrane region" description="Helical" evidence="10">
    <location>
        <begin position="1448"/>
        <end position="1467"/>
    </location>
</feature>
<dbReference type="InterPro" id="IPR029481">
    <property type="entry name" value="ABC_trans_N"/>
</dbReference>
<dbReference type="InterPro" id="IPR034003">
    <property type="entry name" value="ABCG_PDR_2"/>
</dbReference>
<feature type="transmembrane region" description="Helical" evidence="10">
    <location>
        <begin position="1323"/>
        <end position="1342"/>
    </location>
</feature>
<dbReference type="Pfam" id="PF01061">
    <property type="entry name" value="ABC2_membrane"/>
    <property type="match status" value="3"/>
</dbReference>
<dbReference type="InterPro" id="IPR017871">
    <property type="entry name" value="ABC_transporter-like_CS"/>
</dbReference>
<keyword evidence="5" id="KW-0547">Nucleotide-binding</keyword>
<reference evidence="12 13" key="1">
    <citation type="submission" date="2021-07" db="EMBL/GenBank/DDBJ databases">
        <title>Genome data of Colletotrichum spaethianum.</title>
        <authorList>
            <person name="Utami Y.D."/>
            <person name="Hiruma K."/>
        </authorList>
    </citation>
    <scope>NUCLEOTIDE SEQUENCE [LARGE SCALE GENOMIC DNA]</scope>
    <source>
        <strain evidence="12 13">MAFF 242679</strain>
    </source>
</reference>
<feature type="transmembrane region" description="Helical" evidence="10">
    <location>
        <begin position="644"/>
        <end position="663"/>
    </location>
</feature>
<protein>
    <submittedName>
        <fullName evidence="12">ZEB2-regulated ABC transporter 1</fullName>
    </submittedName>
</protein>
<dbReference type="PANTHER" id="PTHR19241">
    <property type="entry name" value="ATP-BINDING CASSETTE TRANSPORTER"/>
    <property type="match status" value="1"/>
</dbReference>
<dbReference type="GO" id="GO:0016020">
    <property type="term" value="C:membrane"/>
    <property type="evidence" value="ECO:0007669"/>
    <property type="project" value="UniProtKB-SubCell"/>
</dbReference>
<keyword evidence="7 10" id="KW-1133">Transmembrane helix</keyword>
<evidence type="ECO:0000256" key="8">
    <source>
        <dbReference type="ARBA" id="ARBA00023136"/>
    </source>
</evidence>
<dbReference type="FunFam" id="3.40.50.300:FF:000054">
    <property type="entry name" value="ABC multidrug transporter atrF"/>
    <property type="match status" value="1"/>
</dbReference>
<evidence type="ECO:0000259" key="11">
    <source>
        <dbReference type="PROSITE" id="PS50893"/>
    </source>
</evidence>
<evidence type="ECO:0000313" key="12">
    <source>
        <dbReference type="EMBL" id="GJC84732.1"/>
    </source>
</evidence>
<dbReference type="InterPro" id="IPR003439">
    <property type="entry name" value="ABC_transporter-like_ATP-bd"/>
</dbReference>
<dbReference type="CDD" id="cd03232">
    <property type="entry name" value="ABCG_PDR_domain2"/>
    <property type="match status" value="1"/>
</dbReference>
<evidence type="ECO:0000256" key="6">
    <source>
        <dbReference type="ARBA" id="ARBA00022840"/>
    </source>
</evidence>
<evidence type="ECO:0000256" key="10">
    <source>
        <dbReference type="SAM" id="Phobius"/>
    </source>
</evidence>
<organism evidence="12 13">
    <name type="scientific">Colletotrichum liriopes</name>
    <dbReference type="NCBI Taxonomy" id="708192"/>
    <lineage>
        <taxon>Eukaryota</taxon>
        <taxon>Fungi</taxon>
        <taxon>Dikarya</taxon>
        <taxon>Ascomycota</taxon>
        <taxon>Pezizomycotina</taxon>
        <taxon>Sordariomycetes</taxon>
        <taxon>Hypocreomycetidae</taxon>
        <taxon>Glomerellales</taxon>
        <taxon>Glomerellaceae</taxon>
        <taxon>Colletotrichum</taxon>
        <taxon>Colletotrichum spaethianum species complex</taxon>
    </lineage>
</organism>
<dbReference type="CDD" id="cd03233">
    <property type="entry name" value="ABCG_PDR_domain1"/>
    <property type="match status" value="1"/>
</dbReference>
<keyword evidence="4 10" id="KW-0812">Transmembrane</keyword>
<feature type="domain" description="ABC transporter" evidence="11">
    <location>
        <begin position="841"/>
        <end position="1084"/>
    </location>
</feature>
<dbReference type="PROSITE" id="PS00211">
    <property type="entry name" value="ABC_TRANSPORTER_1"/>
    <property type="match status" value="1"/>
</dbReference>
<keyword evidence="8 10" id="KW-0472">Membrane</keyword>
<dbReference type="InterPro" id="IPR013525">
    <property type="entry name" value="ABC2_TM"/>
</dbReference>
<dbReference type="Pfam" id="PF06422">
    <property type="entry name" value="PDR_CDR"/>
    <property type="match status" value="1"/>
</dbReference>
<comment type="caution">
    <text evidence="12">The sequence shown here is derived from an EMBL/GenBank/DDBJ whole genome shotgun (WGS) entry which is preliminary data.</text>
</comment>
<evidence type="ECO:0000256" key="2">
    <source>
        <dbReference type="ARBA" id="ARBA00006012"/>
    </source>
</evidence>
<keyword evidence="3" id="KW-0813">Transport</keyword>
<comment type="subcellular location">
    <subcellularLocation>
        <location evidence="1">Membrane</location>
        <topology evidence="1">Multi-pass membrane protein</topology>
    </subcellularLocation>
</comment>
<evidence type="ECO:0000256" key="9">
    <source>
        <dbReference type="SAM" id="MobiDB-lite"/>
    </source>
</evidence>
<dbReference type="InterPro" id="IPR003593">
    <property type="entry name" value="AAA+_ATPase"/>
</dbReference>
<accession>A0AA37LUA9</accession>
<dbReference type="InterPro" id="IPR027417">
    <property type="entry name" value="P-loop_NTPase"/>
</dbReference>
<sequence length="1481" mass="165831">MENTLPTSSSASLAEQNQSIGSAEKDIESLARQLTGIPARLDQNDNNAINPVKGSQLDPFSPQFDSVKWMQALVHMFEFGREPAPKRLAGVAFRNLTVYGHNSGTQYQESTGNIPYSILSTFFGYLTGRGVKRIDILQDFEGVLHPGQMLLVLGPPGSGCSTLLKTLSGRTEGLKITRDSYTNYRGIKPRHMHKWFRADVLYNAEVDVHLGPLSVGDTLEFAALCRAPSKLPEGFTKQQFARAYRDAIMATFGISHTVNTKVGDDFIRGVSGGERKRVSIAEAALTGAKLQCWDNSTRGLDSGNAIAFCKSLRAQADVMNVAAAVAIYQAPQSAYEVFDKVTVLYEGRQIYFGGTKDAKAYFEDLGFECPDRQTTADFLTSMTSPQERRVRPGYESSAPRTPAEFAKRWMSSEARAALVMELDRYEDENPPDERFNEFVQIRKAERNSLQRLMSPYTTPYIDQVRLCIWRSWKRLLADPAFPISSLLFNLIMGFMLGSAFYNLPSDTSSFYHRGGVVFFALLFNAFAGELEACNSERFHFLQRILNPNGDWQVLTLYAQRAVIEKHNRYAFYHQSAEAVSSYIMDLPYKVTNAVIFNTTIYFLVHLRRDPGSYFFFLLTSFILTLTISGLYRTIASITRTSHQALVPVSLITIGVMIYTGFTIPTRYMPGWSRWMGYINPLGYAFEALMANEFSGRKFPCKDIVPNGPGYDAIPLSDKVCTAVGAVAGEFAVDGDRYLQASFGYSNAHKWRNIGILCGFMVLFIGTYFLAAEFAKPPKTKGEILVFRRGKTPSVLGSSSKNDVEMQLVECSIHKKPSAMAGTEPRSHSSPPSPSSCRNPIFHWENISYHVKVKGSDCQILDQVDGWVQPGVTTALMGASGAGKTTLLDALAARLTMGILTGDMLVNGKPTDSSFSHSVGYAQQQDLHLNTTTVREALQFSALLRQSAEIPSSEKLAYVDEVIQILDMETFADAIVGFPGEGLNVEQRKRLTIGVELAARPQLLVFLDEPTSGLDSQTSWAICDLITKLAKSGQAILCTIHQPSAILFSRFDRLLLLQPGGKTVYFGEIGPESRTMIEYFERNGAPRCPPQANPAEWMLKTTTPRSESLDWSKIWRSSPEYREVKAELGRLRQGRNLAALDEGFSSQHYEFVTSFWSQLREVLIRTFKHFWRSPVYTWSKLSVTILFALYLGFSFRGSDRSMQGLQDQLYAFFMAFLIQNPYNKQIMPFFTPQRALYEVRERPSKIYRWSVFMLSQIITEIIWNTLCAALFFFCWYYPIGFYKNTTDDTSIRGFTAFLFVWQLILWVSTLSQGVIAAFETAELAAVPASLIAILSMTFCGIGITREQLPAIWSNFMYYVSPMTYLASGALSTALHGVNVTCSPSEIVQIPAKQGLSCTEYIGPFSQGAGGMLVDMGSEGLCGWCPLQTSDQFLERFEISFEDRWRNFGILWVYVVFNIAAALGLYWLGRVPKKQEIKRTQGT</sequence>
<dbReference type="InterPro" id="IPR034001">
    <property type="entry name" value="ABCG_PDR_1"/>
</dbReference>
<evidence type="ECO:0000256" key="7">
    <source>
        <dbReference type="ARBA" id="ARBA00022989"/>
    </source>
</evidence>
<evidence type="ECO:0000256" key="4">
    <source>
        <dbReference type="ARBA" id="ARBA00022692"/>
    </source>
</evidence>